<sequence length="49" mass="5318">MASLMGMTVVAVLTAEVSKFDGLKAHGDFLIYSWPENAFWLKDSNAPSA</sequence>
<reference evidence="1 2" key="1">
    <citation type="submission" date="2016-10" db="EMBL/GenBank/DDBJ databases">
        <authorList>
            <person name="Varghese N."/>
            <person name="Submissions S."/>
        </authorList>
    </citation>
    <scope>NUCLEOTIDE SEQUENCE [LARGE SCALE GENOMIC DNA]</scope>
    <source>
        <strain evidence="1 2">LMG 21974</strain>
    </source>
</reference>
<gene>
    <name evidence="1" type="ORF">SAMN05216409_1219</name>
</gene>
<comment type="caution">
    <text evidence="1">The sequence shown here is derived from an EMBL/GenBank/DDBJ whole genome shotgun (WGS) entry which is preliminary data.</text>
</comment>
<dbReference type="Proteomes" id="UP000183210">
    <property type="component" value="Unassembled WGS sequence"/>
</dbReference>
<dbReference type="EMBL" id="FOEV01000021">
    <property type="protein sequence ID" value="SER43384.1"/>
    <property type="molecule type" value="Genomic_DNA"/>
</dbReference>
<dbReference type="AlphaFoldDB" id="A0A9X8MHG9"/>
<evidence type="ECO:0000313" key="1">
    <source>
        <dbReference type="EMBL" id="SER43384.1"/>
    </source>
</evidence>
<name>A0A9X8MHG9_9PSED</name>
<organism evidence="1 2">
    <name type="scientific">Pseudomonas lutea</name>
    <dbReference type="NCBI Taxonomy" id="243924"/>
    <lineage>
        <taxon>Bacteria</taxon>
        <taxon>Pseudomonadati</taxon>
        <taxon>Pseudomonadota</taxon>
        <taxon>Gammaproteobacteria</taxon>
        <taxon>Pseudomonadales</taxon>
        <taxon>Pseudomonadaceae</taxon>
        <taxon>Pseudomonas</taxon>
    </lineage>
</organism>
<proteinExistence type="predicted"/>
<protein>
    <submittedName>
        <fullName evidence="1">Uncharacterized protein</fullName>
    </submittedName>
</protein>
<accession>A0A9X8MHG9</accession>
<evidence type="ECO:0000313" key="2">
    <source>
        <dbReference type="Proteomes" id="UP000183210"/>
    </source>
</evidence>